<keyword evidence="5 6" id="KW-0472">Membrane</keyword>
<feature type="transmembrane region" description="Helical" evidence="6">
    <location>
        <begin position="397"/>
        <end position="422"/>
    </location>
</feature>
<evidence type="ECO:0000256" key="6">
    <source>
        <dbReference type="SAM" id="Phobius"/>
    </source>
</evidence>
<protein>
    <recommendedName>
        <fullName evidence="7">Major facilitator superfamily (MFS) profile domain-containing protein</fullName>
    </recommendedName>
</protein>
<dbReference type="Pfam" id="PF00083">
    <property type="entry name" value="Sugar_tr"/>
    <property type="match status" value="1"/>
</dbReference>
<keyword evidence="3 6" id="KW-0812">Transmembrane</keyword>
<dbReference type="FunFam" id="1.20.1250.20:FF:000078">
    <property type="entry name" value="MFS maltose transporter, putative"/>
    <property type="match status" value="1"/>
</dbReference>
<evidence type="ECO:0000259" key="7">
    <source>
        <dbReference type="PROSITE" id="PS50850"/>
    </source>
</evidence>
<dbReference type="InterPro" id="IPR050360">
    <property type="entry name" value="MFS_Sugar_Transporters"/>
</dbReference>
<comment type="similarity">
    <text evidence="2">Belongs to the major facilitator superfamily. Sugar transporter (TC 2.A.1.1) family.</text>
</comment>
<dbReference type="Gene3D" id="1.20.1250.20">
    <property type="entry name" value="MFS general substrate transporter like domains"/>
    <property type="match status" value="1"/>
</dbReference>
<feature type="domain" description="Major facilitator superfamily (MFS) profile" evidence="7">
    <location>
        <begin position="52"/>
        <end position="496"/>
    </location>
</feature>
<proteinExistence type="inferred from homology"/>
<sequence>MLDLKEVGLRHTETSTNSTLDDLARQGEALEAADKEKGIWQSLKESKIALLYMLAAYSTSAVWGYDSIANNATLAMPAFQLYFGNFNTVTNQLYLPSLWTGLWSSMSGVGQILGSAIAGPLSQKIGRRHAAMALGAVTIVGVALQYIAMSKGLLLVGKVINGAAVGGLLSVGTTYASEIAPPRLRGVLLGGLAFFGVAMQCVGLGVIRSLVPNLHPSAFRIAFAIQWLVGGIPIVAFFFSPESPNYLLIHGHVDAARKSVVRLYGENNSIDARVAHLQVGIRHELNKDKSETYLDCFKGTDRKRTLTVCLLMLGTNLIGSAFLTQNIYFLGLAGLSAIHGFDINIGGFALALMIIPCCWYFGDKLGRRPLYLVGVAGNTIGMAVVGGLGYAPSSNKTVTWTVGVLLNLLITWQLFTCFMVAWSMAPELSSYKLRQQTQSIGVIVQAFSTWFFSFVTPYIYNVGPGSGNLGAKTGFIFMGCSIVLFMMAFLWIPETQGLTTEEIVLFV</sequence>
<evidence type="ECO:0000313" key="8">
    <source>
        <dbReference type="EMBL" id="KAF4621703.1"/>
    </source>
</evidence>
<feature type="transmembrane region" description="Helical" evidence="6">
    <location>
        <begin position="343"/>
        <end position="362"/>
    </location>
</feature>
<evidence type="ECO:0000256" key="5">
    <source>
        <dbReference type="ARBA" id="ARBA00023136"/>
    </source>
</evidence>
<dbReference type="SUPFAM" id="SSF103473">
    <property type="entry name" value="MFS general substrate transporter"/>
    <property type="match status" value="1"/>
</dbReference>
<keyword evidence="4 6" id="KW-1133">Transmembrane helix</keyword>
<gene>
    <name evidence="8" type="ORF">G7Y89_g14502</name>
</gene>
<dbReference type="PROSITE" id="PS50850">
    <property type="entry name" value="MFS"/>
    <property type="match status" value="1"/>
</dbReference>
<dbReference type="InterPro" id="IPR005829">
    <property type="entry name" value="Sugar_transporter_CS"/>
</dbReference>
<accession>A0A8H4VTA4</accession>
<feature type="transmembrane region" description="Helical" evidence="6">
    <location>
        <begin position="130"/>
        <end position="148"/>
    </location>
</feature>
<evidence type="ECO:0000256" key="2">
    <source>
        <dbReference type="ARBA" id="ARBA00010992"/>
    </source>
</evidence>
<feature type="transmembrane region" description="Helical" evidence="6">
    <location>
        <begin position="219"/>
        <end position="239"/>
    </location>
</feature>
<evidence type="ECO:0000256" key="4">
    <source>
        <dbReference type="ARBA" id="ARBA00022989"/>
    </source>
</evidence>
<dbReference type="InterPro" id="IPR036259">
    <property type="entry name" value="MFS_trans_sf"/>
</dbReference>
<evidence type="ECO:0000313" key="9">
    <source>
        <dbReference type="Proteomes" id="UP000566819"/>
    </source>
</evidence>
<name>A0A8H4VTA4_9HELO</name>
<dbReference type="Proteomes" id="UP000566819">
    <property type="component" value="Unassembled WGS sequence"/>
</dbReference>
<comment type="caution">
    <text evidence="8">The sequence shown here is derived from an EMBL/GenBank/DDBJ whole genome shotgun (WGS) entry which is preliminary data.</text>
</comment>
<dbReference type="EMBL" id="JAAMPI010001934">
    <property type="protein sequence ID" value="KAF4621703.1"/>
    <property type="molecule type" value="Genomic_DNA"/>
</dbReference>
<feature type="transmembrane region" description="Helical" evidence="6">
    <location>
        <begin position="308"/>
        <end position="331"/>
    </location>
</feature>
<feature type="transmembrane region" description="Helical" evidence="6">
    <location>
        <begin position="442"/>
        <end position="460"/>
    </location>
</feature>
<reference evidence="8 9" key="1">
    <citation type="submission" date="2020-03" db="EMBL/GenBank/DDBJ databases">
        <title>Draft Genome Sequence of Cudoniella acicularis.</title>
        <authorList>
            <person name="Buettner E."/>
            <person name="Kellner H."/>
        </authorList>
    </citation>
    <scope>NUCLEOTIDE SEQUENCE [LARGE SCALE GENOMIC DNA]</scope>
    <source>
        <strain evidence="8 9">DSM 108380</strain>
    </source>
</reference>
<dbReference type="GO" id="GO:0016020">
    <property type="term" value="C:membrane"/>
    <property type="evidence" value="ECO:0007669"/>
    <property type="project" value="UniProtKB-SubCell"/>
</dbReference>
<keyword evidence="9" id="KW-1185">Reference proteome</keyword>
<dbReference type="OrthoDB" id="6612291at2759"/>
<evidence type="ECO:0000256" key="3">
    <source>
        <dbReference type="ARBA" id="ARBA00022692"/>
    </source>
</evidence>
<dbReference type="PANTHER" id="PTHR48022">
    <property type="entry name" value="PLASTIDIC GLUCOSE TRANSPORTER 4"/>
    <property type="match status" value="1"/>
</dbReference>
<dbReference type="PROSITE" id="PS00217">
    <property type="entry name" value="SUGAR_TRANSPORT_2"/>
    <property type="match status" value="1"/>
</dbReference>
<dbReference type="InterPro" id="IPR005828">
    <property type="entry name" value="MFS_sugar_transport-like"/>
</dbReference>
<feature type="transmembrane region" description="Helical" evidence="6">
    <location>
        <begin position="187"/>
        <end position="207"/>
    </location>
</feature>
<dbReference type="PANTHER" id="PTHR48022:SF33">
    <property type="entry name" value="SUGAR PERMEASE, PUTATIVE (AFU_ORTHOLOGUE AFUA_6G12040)-RELATED"/>
    <property type="match status" value="1"/>
</dbReference>
<feature type="transmembrane region" description="Helical" evidence="6">
    <location>
        <begin position="472"/>
        <end position="492"/>
    </location>
</feature>
<organism evidence="8 9">
    <name type="scientific">Cudoniella acicularis</name>
    <dbReference type="NCBI Taxonomy" id="354080"/>
    <lineage>
        <taxon>Eukaryota</taxon>
        <taxon>Fungi</taxon>
        <taxon>Dikarya</taxon>
        <taxon>Ascomycota</taxon>
        <taxon>Pezizomycotina</taxon>
        <taxon>Leotiomycetes</taxon>
        <taxon>Helotiales</taxon>
        <taxon>Tricladiaceae</taxon>
        <taxon>Cudoniella</taxon>
    </lineage>
</organism>
<evidence type="ECO:0000256" key="1">
    <source>
        <dbReference type="ARBA" id="ARBA00004141"/>
    </source>
</evidence>
<dbReference type="AlphaFoldDB" id="A0A8H4VTA4"/>
<feature type="transmembrane region" description="Helical" evidence="6">
    <location>
        <begin position="369"/>
        <end position="391"/>
    </location>
</feature>
<dbReference type="InterPro" id="IPR020846">
    <property type="entry name" value="MFS_dom"/>
</dbReference>
<feature type="transmembrane region" description="Helical" evidence="6">
    <location>
        <begin position="154"/>
        <end position="175"/>
    </location>
</feature>
<dbReference type="GO" id="GO:0005351">
    <property type="term" value="F:carbohydrate:proton symporter activity"/>
    <property type="evidence" value="ECO:0007669"/>
    <property type="project" value="TreeGrafter"/>
</dbReference>
<comment type="subcellular location">
    <subcellularLocation>
        <location evidence="1">Membrane</location>
        <topology evidence="1">Multi-pass membrane protein</topology>
    </subcellularLocation>
</comment>